<dbReference type="InterPro" id="IPR002321">
    <property type="entry name" value="Cyt_c_II"/>
</dbReference>
<proteinExistence type="predicted"/>
<accession>A0ABQ5U780</accession>
<comment type="caution">
    <text evidence="2">The sequence shown here is derived from an EMBL/GenBank/DDBJ whole genome shotgun (WGS) entry which is preliminary data.</text>
</comment>
<dbReference type="InterPro" id="IPR010980">
    <property type="entry name" value="Cyt_c/b562"/>
</dbReference>
<dbReference type="PROSITE" id="PS51009">
    <property type="entry name" value="CYTCII"/>
    <property type="match status" value="1"/>
</dbReference>
<dbReference type="EMBL" id="BSNF01000008">
    <property type="protein sequence ID" value="GLQ07068.1"/>
    <property type="molecule type" value="Genomic_DNA"/>
</dbReference>
<dbReference type="Proteomes" id="UP001161409">
    <property type="component" value="Unassembled WGS sequence"/>
</dbReference>
<feature type="chain" id="PRO_5046458007" evidence="1">
    <location>
        <begin position="30"/>
        <end position="160"/>
    </location>
</feature>
<gene>
    <name evidence="2" type="ORF">GCM10007924_22890</name>
</gene>
<reference evidence="2" key="1">
    <citation type="journal article" date="2014" name="Int. J. Syst. Evol. Microbiol.">
        <title>Complete genome of a new Firmicutes species belonging to the dominant human colonic microbiota ('Ruminococcus bicirculans') reveals two chromosomes and a selective capacity to utilize plant glucans.</title>
        <authorList>
            <consortium name="NISC Comparative Sequencing Program"/>
            <person name="Wegmann U."/>
            <person name="Louis P."/>
            <person name="Goesmann A."/>
            <person name="Henrissat B."/>
            <person name="Duncan S.H."/>
            <person name="Flint H.J."/>
        </authorList>
    </citation>
    <scope>NUCLEOTIDE SEQUENCE</scope>
    <source>
        <strain evidence="2">NBRC 103408</strain>
    </source>
</reference>
<evidence type="ECO:0000313" key="2">
    <source>
        <dbReference type="EMBL" id="GLQ07068.1"/>
    </source>
</evidence>
<dbReference type="PRINTS" id="PR00608">
    <property type="entry name" value="CYTCHROMECII"/>
</dbReference>
<evidence type="ECO:0000313" key="3">
    <source>
        <dbReference type="Proteomes" id="UP001161409"/>
    </source>
</evidence>
<keyword evidence="1" id="KW-0732">Signal</keyword>
<feature type="signal peptide" evidence="1">
    <location>
        <begin position="1"/>
        <end position="29"/>
    </location>
</feature>
<dbReference type="InterPro" id="IPR015984">
    <property type="entry name" value="Cyt_c_prime_subgr"/>
</dbReference>
<evidence type="ECO:0000256" key="1">
    <source>
        <dbReference type="SAM" id="SignalP"/>
    </source>
</evidence>
<reference evidence="2" key="2">
    <citation type="submission" date="2023-01" db="EMBL/GenBank/DDBJ databases">
        <title>Draft genome sequence of Sneathiella chinensis strain NBRC 103408.</title>
        <authorList>
            <person name="Sun Q."/>
            <person name="Mori K."/>
        </authorList>
    </citation>
    <scope>NUCLEOTIDE SEQUENCE</scope>
    <source>
        <strain evidence="2">NBRC 103408</strain>
    </source>
</reference>
<keyword evidence="3" id="KW-1185">Reference proteome</keyword>
<sequence length="160" mass="16911">MKKSVKRVVPMLALGAVVLFGANMAVTQAQDMSTGIPEADHRIKQMKTLGMNMKAIAGVAKGEAEYSPELNANAEGIRAVAMEMDTLFPEGSGGEKTRSKPEIWQNTAEFSKAIKDFQTEADKLVAAVATGDRGQIGAALGATGKTCGGCHKPFRKPNES</sequence>
<name>A0ABQ5U780_9PROT</name>
<organism evidence="2 3">
    <name type="scientific">Sneathiella chinensis</name>
    <dbReference type="NCBI Taxonomy" id="349750"/>
    <lineage>
        <taxon>Bacteria</taxon>
        <taxon>Pseudomonadati</taxon>
        <taxon>Pseudomonadota</taxon>
        <taxon>Alphaproteobacteria</taxon>
        <taxon>Sneathiellales</taxon>
        <taxon>Sneathiellaceae</taxon>
        <taxon>Sneathiella</taxon>
    </lineage>
</organism>
<dbReference type="Pfam" id="PF01322">
    <property type="entry name" value="Cytochrom_C_2"/>
    <property type="match status" value="1"/>
</dbReference>
<dbReference type="SUPFAM" id="SSF47175">
    <property type="entry name" value="Cytochromes"/>
    <property type="match status" value="1"/>
</dbReference>
<dbReference type="Gene3D" id="1.20.120.10">
    <property type="entry name" value="Cytochrome c/b562"/>
    <property type="match status" value="1"/>
</dbReference>
<dbReference type="RefSeq" id="WP_169561148.1">
    <property type="nucleotide sequence ID" value="NZ_BSNF01000008.1"/>
</dbReference>
<protein>
    <submittedName>
        <fullName evidence="2">Cytochrome c</fullName>
    </submittedName>
</protein>